<dbReference type="EMBL" id="JAPTGG010000017">
    <property type="protein sequence ID" value="MCZ0866821.1"/>
    <property type="molecule type" value="Genomic_DNA"/>
</dbReference>
<dbReference type="InterPro" id="IPR025194">
    <property type="entry name" value="RodZ-like_C"/>
</dbReference>
<sequence length="294" mass="31835">MEVNQEVSGMIDELVRESIGEQLRKAREKKGLSTSAAADSLRIMAYQIEALEQENFSCFKADVFIRSYLRNYAQLLGVDTQALLAQYQQEHFVERAAPIINRPKPVHLPCKKRYLGIVAVLVVIVGLWLDNREQAASDNAPAATPLAEIEDAGLNANAQVQPNEASDAALAPVNSAAENPVVAVEPLLTAEAEPAIAAELDVDSIIAEAVSVLPEHQLELNFSAECWVEIKDAEGKTLVADLKRKGDQVLVEGAAPFNIILGYAPAVALRYNGEAVEINTNTRTQAARLVVGRS</sequence>
<dbReference type="InterPro" id="IPR010982">
    <property type="entry name" value="Lambda_DNA-bd_dom_sf"/>
</dbReference>
<dbReference type="RefSeq" id="WP_258332770.1">
    <property type="nucleotide sequence ID" value="NZ_JAPTGG010000017.1"/>
</dbReference>
<gene>
    <name evidence="2" type="ORF">O0V09_16545</name>
</gene>
<dbReference type="PANTHER" id="PTHR34475:SF1">
    <property type="entry name" value="CYTOSKELETON PROTEIN RODZ"/>
    <property type="match status" value="1"/>
</dbReference>
<evidence type="ECO:0000259" key="1">
    <source>
        <dbReference type="Pfam" id="PF13464"/>
    </source>
</evidence>
<dbReference type="Pfam" id="PF13464">
    <property type="entry name" value="RodZ_C"/>
    <property type="match status" value="1"/>
</dbReference>
<organism evidence="2 3">
    <name type="scientific">Dasania phycosphaerae</name>
    <dbReference type="NCBI Taxonomy" id="2950436"/>
    <lineage>
        <taxon>Bacteria</taxon>
        <taxon>Pseudomonadati</taxon>
        <taxon>Pseudomonadota</taxon>
        <taxon>Gammaproteobacteria</taxon>
        <taxon>Cellvibrionales</taxon>
        <taxon>Spongiibacteraceae</taxon>
        <taxon>Dasania</taxon>
    </lineage>
</organism>
<evidence type="ECO:0000313" key="3">
    <source>
        <dbReference type="Proteomes" id="UP001069090"/>
    </source>
</evidence>
<dbReference type="PANTHER" id="PTHR34475">
    <property type="match status" value="1"/>
</dbReference>
<name>A0A9J6RRW4_9GAMM</name>
<accession>A0A9J6RRW4</accession>
<keyword evidence="3" id="KW-1185">Reference proteome</keyword>
<dbReference type="AlphaFoldDB" id="A0A9J6RRW4"/>
<dbReference type="GO" id="GO:0003677">
    <property type="term" value="F:DNA binding"/>
    <property type="evidence" value="ECO:0007669"/>
    <property type="project" value="InterPro"/>
</dbReference>
<feature type="domain" description="Cytoskeleton protein RodZ-like C-terminal" evidence="1">
    <location>
        <begin position="219"/>
        <end position="289"/>
    </location>
</feature>
<dbReference type="InterPro" id="IPR050400">
    <property type="entry name" value="Bact_Cytoskel_RodZ"/>
</dbReference>
<comment type="caution">
    <text evidence="2">The sequence shown here is derived from an EMBL/GenBank/DDBJ whole genome shotgun (WGS) entry which is preliminary data.</text>
</comment>
<dbReference type="Proteomes" id="UP001069090">
    <property type="component" value="Unassembled WGS sequence"/>
</dbReference>
<proteinExistence type="predicted"/>
<reference evidence="2 3" key="1">
    <citation type="submission" date="2022-12" db="EMBL/GenBank/DDBJ databases">
        <title>Dasania phycosphaerae sp. nov., isolated from particulate material of the south coast of Korea.</title>
        <authorList>
            <person name="Jiang Y."/>
        </authorList>
    </citation>
    <scope>NUCLEOTIDE SEQUENCE [LARGE SCALE GENOMIC DNA]</scope>
    <source>
        <strain evidence="2 3">GY-19</strain>
    </source>
</reference>
<dbReference type="Gene3D" id="1.10.260.40">
    <property type="entry name" value="lambda repressor-like DNA-binding domains"/>
    <property type="match status" value="1"/>
</dbReference>
<protein>
    <submittedName>
        <fullName evidence="2">DUF4115 domain-containing protein</fullName>
    </submittedName>
</protein>
<evidence type="ECO:0000313" key="2">
    <source>
        <dbReference type="EMBL" id="MCZ0866821.1"/>
    </source>
</evidence>
<dbReference type="Pfam" id="PF13413">
    <property type="entry name" value="HTH_25"/>
    <property type="match status" value="1"/>
</dbReference>